<name>A0A397VUS4_9GLOM</name>
<proteinExistence type="predicted"/>
<reference evidence="1 2" key="1">
    <citation type="submission" date="2018-06" db="EMBL/GenBank/DDBJ databases">
        <title>Comparative genomics reveals the genomic features of Rhizophagus irregularis, R. cerebriforme, R. diaphanum and Gigaspora rosea, and their symbiotic lifestyle signature.</title>
        <authorList>
            <person name="Morin E."/>
            <person name="San Clemente H."/>
            <person name="Chen E.C.H."/>
            <person name="De La Providencia I."/>
            <person name="Hainaut M."/>
            <person name="Kuo A."/>
            <person name="Kohler A."/>
            <person name="Murat C."/>
            <person name="Tang N."/>
            <person name="Roy S."/>
            <person name="Loubradou J."/>
            <person name="Henrissat B."/>
            <person name="Grigoriev I.V."/>
            <person name="Corradi N."/>
            <person name="Roux C."/>
            <person name="Martin F.M."/>
        </authorList>
    </citation>
    <scope>NUCLEOTIDE SEQUENCE [LARGE SCALE GENOMIC DNA]</scope>
    <source>
        <strain evidence="1 2">DAOM 194757</strain>
    </source>
</reference>
<protein>
    <submittedName>
        <fullName evidence="1">Uncharacterized protein</fullName>
    </submittedName>
</protein>
<organism evidence="1 2">
    <name type="scientific">Gigaspora rosea</name>
    <dbReference type="NCBI Taxonomy" id="44941"/>
    <lineage>
        <taxon>Eukaryota</taxon>
        <taxon>Fungi</taxon>
        <taxon>Fungi incertae sedis</taxon>
        <taxon>Mucoromycota</taxon>
        <taxon>Glomeromycotina</taxon>
        <taxon>Glomeromycetes</taxon>
        <taxon>Diversisporales</taxon>
        <taxon>Gigasporaceae</taxon>
        <taxon>Gigaspora</taxon>
    </lineage>
</organism>
<keyword evidence="2" id="KW-1185">Reference proteome</keyword>
<sequence length="460" mass="52761">MINIQYLVKLLLFTLIIISQNYLTIQLTRRIETLKPLADYWNVPLDDVPKLLTIERILSNTTGIVTPLLYQFNDSFGGTYIDVKKNLVFINTIDFSKEPIIRSSPKLKDFEHLLKFIPANYSTHQLESSFNNLSESLNRTNPVNIIMSISSFYNRIVIDLYHNDDKDNEAFLNATLPFEQFIFMNYLSNNNSLSLRSTSDSQSSRPHTKRFLERYFLAGEGLITNVNGQLAVSCSAGFSAIDNTTFQKYLIISARCLPNVLNIPIYHALWDEPLPREEELDHFGHVTLLQHTSADFALIEKSYNSHFKLTPMMRNSVGDYQRAIIDKFNNGGFVIPEGHHLCINGYARHNSCGKVVSNSANANFKSVRENKKSDTYKYMLKADMMALKQDVGGTVYSLEEPDDGNFVIVVHVIVTHELSRTHVTIQLLSEMTKFTKTFNTFARLRFIDLDVFRQLQQLQH</sequence>
<dbReference type="Gene3D" id="2.40.10.10">
    <property type="entry name" value="Trypsin-like serine proteases"/>
    <property type="match status" value="2"/>
</dbReference>
<dbReference type="Proteomes" id="UP000266673">
    <property type="component" value="Unassembled WGS sequence"/>
</dbReference>
<dbReference type="EMBL" id="QKWP01000245">
    <property type="protein sequence ID" value="RIB23753.1"/>
    <property type="molecule type" value="Genomic_DNA"/>
</dbReference>
<gene>
    <name evidence="1" type="ORF">C2G38_2288354</name>
</gene>
<comment type="caution">
    <text evidence="1">The sequence shown here is derived from an EMBL/GenBank/DDBJ whole genome shotgun (WGS) entry which is preliminary data.</text>
</comment>
<accession>A0A397VUS4</accession>
<dbReference type="AlphaFoldDB" id="A0A397VUS4"/>
<evidence type="ECO:0000313" key="1">
    <source>
        <dbReference type="EMBL" id="RIB23753.1"/>
    </source>
</evidence>
<dbReference type="InterPro" id="IPR043504">
    <property type="entry name" value="Peptidase_S1_PA_chymotrypsin"/>
</dbReference>
<evidence type="ECO:0000313" key="2">
    <source>
        <dbReference type="Proteomes" id="UP000266673"/>
    </source>
</evidence>